<evidence type="ECO:0000313" key="3">
    <source>
        <dbReference type="Proteomes" id="UP000324800"/>
    </source>
</evidence>
<sequence length="380" mass="43529">MNTTIDQNHRNCPTGVQLYQGGVSGSCSPYYCLQTYINMCRMKAKLTLSAALLLLTGRFKACLIDLRLVQVHLQIILTPDQSGVGIQDYLRIKLQDDPVEVSSSHFQEICPKNNTYGLCHRLLILQRYLYTQSPRQFTINTKAQFCRDNDRCFTKRVGSNIGTTFWRGSNSTWSMIKLLDTLDKQKDRTAGHSLRNNSFCKNFQKLADNQSPNQIRQLHSSIRFKKAESNRHFSTSSERYLTYLPTFEYENNIVTRTGKDKHNSRCSQQIEQLRRHSPSPILSRSNMNDVEHPTNSRSIRIINNQTTSSQCNSQHKGLSSPMDRHILQHMDQRSPIRTVSNSNPIKSDFKPQQRGDFSNSNSTMLSGPAVVYKLIDSVKL</sequence>
<gene>
    <name evidence="2" type="ORF">EZS28_040490</name>
</gene>
<protein>
    <submittedName>
        <fullName evidence="2">Uncharacterized protein</fullName>
    </submittedName>
</protein>
<feature type="region of interest" description="Disordered" evidence="1">
    <location>
        <begin position="258"/>
        <end position="296"/>
    </location>
</feature>
<dbReference type="Proteomes" id="UP000324800">
    <property type="component" value="Unassembled WGS sequence"/>
</dbReference>
<feature type="region of interest" description="Disordered" evidence="1">
    <location>
        <begin position="336"/>
        <end position="361"/>
    </location>
</feature>
<reference evidence="2 3" key="1">
    <citation type="submission" date="2019-03" db="EMBL/GenBank/DDBJ databases">
        <title>Single cell metagenomics reveals metabolic interactions within the superorganism composed of flagellate Streblomastix strix and complex community of Bacteroidetes bacteria on its surface.</title>
        <authorList>
            <person name="Treitli S.C."/>
            <person name="Kolisko M."/>
            <person name="Husnik F."/>
            <person name="Keeling P."/>
            <person name="Hampl V."/>
        </authorList>
    </citation>
    <scope>NUCLEOTIDE SEQUENCE [LARGE SCALE GENOMIC DNA]</scope>
    <source>
        <strain evidence="2">ST1C</strain>
    </source>
</reference>
<organism evidence="2 3">
    <name type="scientific">Streblomastix strix</name>
    <dbReference type="NCBI Taxonomy" id="222440"/>
    <lineage>
        <taxon>Eukaryota</taxon>
        <taxon>Metamonada</taxon>
        <taxon>Preaxostyla</taxon>
        <taxon>Oxymonadida</taxon>
        <taxon>Streblomastigidae</taxon>
        <taxon>Streblomastix</taxon>
    </lineage>
</organism>
<dbReference type="AlphaFoldDB" id="A0A5J4U160"/>
<accession>A0A5J4U160</accession>
<evidence type="ECO:0000313" key="2">
    <source>
        <dbReference type="EMBL" id="KAA6363983.1"/>
    </source>
</evidence>
<feature type="compositionally biased region" description="Polar residues" evidence="1">
    <location>
        <begin position="336"/>
        <end position="345"/>
    </location>
</feature>
<name>A0A5J4U160_9EUKA</name>
<dbReference type="EMBL" id="SNRW01022216">
    <property type="protein sequence ID" value="KAA6363983.1"/>
    <property type="molecule type" value="Genomic_DNA"/>
</dbReference>
<comment type="caution">
    <text evidence="2">The sequence shown here is derived from an EMBL/GenBank/DDBJ whole genome shotgun (WGS) entry which is preliminary data.</text>
</comment>
<evidence type="ECO:0000256" key="1">
    <source>
        <dbReference type="SAM" id="MobiDB-lite"/>
    </source>
</evidence>
<proteinExistence type="predicted"/>
<feature type="non-terminal residue" evidence="2">
    <location>
        <position position="380"/>
    </location>
</feature>